<sequence>MAWDSLVAECLASAQEPCEQVEDAEVYRPESDQGDSADESSAGTSSSQDGPEAWWVTLLEKHTKEYHYPSPRSSSLTLVSGCSGMLAEAFALQELGFSVEVVSVSEKQERCLDIIRANFCVRHTFKDMLEQCALKPADSQHSNGSDHDHAEGARGAVCGTVCAPYSVQREKRFSGGSVTSHLAHALTAEGIVEWLGRVSPEAGVCENVMGWDMPLDVSTSETPLGLSPDTV</sequence>
<name>A0A813C1A3_9DINO</name>
<proteinExistence type="predicted"/>
<dbReference type="InterPro" id="IPR029063">
    <property type="entry name" value="SAM-dependent_MTases_sf"/>
</dbReference>
<accession>A0A813C1A3</accession>
<feature type="region of interest" description="Disordered" evidence="1">
    <location>
        <begin position="17"/>
        <end position="50"/>
    </location>
</feature>
<keyword evidence="3" id="KW-1185">Reference proteome</keyword>
<evidence type="ECO:0000256" key="1">
    <source>
        <dbReference type="SAM" id="MobiDB-lite"/>
    </source>
</evidence>
<evidence type="ECO:0000313" key="3">
    <source>
        <dbReference type="Proteomes" id="UP000601435"/>
    </source>
</evidence>
<evidence type="ECO:0000313" key="2">
    <source>
        <dbReference type="EMBL" id="CAE7938635.1"/>
    </source>
</evidence>
<feature type="compositionally biased region" description="Low complexity" evidence="1">
    <location>
        <begin position="39"/>
        <end position="50"/>
    </location>
</feature>
<dbReference type="OrthoDB" id="419156at2759"/>
<dbReference type="AlphaFoldDB" id="A0A813C1A3"/>
<gene>
    <name evidence="2" type="ORF">SNEC2469_LOCUS33225</name>
</gene>
<organism evidence="2 3">
    <name type="scientific">Symbiodinium necroappetens</name>
    <dbReference type="NCBI Taxonomy" id="1628268"/>
    <lineage>
        <taxon>Eukaryota</taxon>
        <taxon>Sar</taxon>
        <taxon>Alveolata</taxon>
        <taxon>Dinophyceae</taxon>
        <taxon>Suessiales</taxon>
        <taxon>Symbiodiniaceae</taxon>
        <taxon>Symbiodinium</taxon>
    </lineage>
</organism>
<dbReference type="Proteomes" id="UP000601435">
    <property type="component" value="Unassembled WGS sequence"/>
</dbReference>
<comment type="caution">
    <text evidence="2">The sequence shown here is derived from an EMBL/GenBank/DDBJ whole genome shotgun (WGS) entry which is preliminary data.</text>
</comment>
<dbReference type="EMBL" id="CAJNJA010086747">
    <property type="protein sequence ID" value="CAE7938635.1"/>
    <property type="molecule type" value="Genomic_DNA"/>
</dbReference>
<protein>
    <submittedName>
        <fullName evidence="2">Uncharacterized protein</fullName>
    </submittedName>
</protein>
<reference evidence="2" key="1">
    <citation type="submission" date="2021-02" db="EMBL/GenBank/DDBJ databases">
        <authorList>
            <person name="Dougan E. K."/>
            <person name="Rhodes N."/>
            <person name="Thang M."/>
            <person name="Chan C."/>
        </authorList>
    </citation>
    <scope>NUCLEOTIDE SEQUENCE</scope>
</reference>
<dbReference type="Gene3D" id="3.40.50.150">
    <property type="entry name" value="Vaccinia Virus protein VP39"/>
    <property type="match status" value="1"/>
</dbReference>